<evidence type="ECO:0000256" key="4">
    <source>
        <dbReference type="ARBA" id="ARBA00022692"/>
    </source>
</evidence>
<dbReference type="GO" id="GO:0048367">
    <property type="term" value="P:shoot system development"/>
    <property type="evidence" value="ECO:0007669"/>
    <property type="project" value="UniProtKB-ARBA"/>
</dbReference>
<organism evidence="9 10">
    <name type="scientific">Camellia sinensis var. sinensis</name>
    <name type="common">China tea</name>
    <dbReference type="NCBI Taxonomy" id="542762"/>
    <lineage>
        <taxon>Eukaryota</taxon>
        <taxon>Viridiplantae</taxon>
        <taxon>Streptophyta</taxon>
        <taxon>Embryophyta</taxon>
        <taxon>Tracheophyta</taxon>
        <taxon>Spermatophyta</taxon>
        <taxon>Magnoliopsida</taxon>
        <taxon>eudicotyledons</taxon>
        <taxon>Gunneridae</taxon>
        <taxon>Pentapetalae</taxon>
        <taxon>asterids</taxon>
        <taxon>Ericales</taxon>
        <taxon>Theaceae</taxon>
        <taxon>Camellia</taxon>
    </lineage>
</organism>
<comment type="caution">
    <text evidence="9">The sequence shown here is derived from an EMBL/GenBank/DDBJ whole genome shotgun (WGS) entry which is preliminary data.</text>
</comment>
<evidence type="ECO:0000313" key="10">
    <source>
        <dbReference type="Proteomes" id="UP000306102"/>
    </source>
</evidence>
<keyword evidence="2" id="KW-0217">Developmental protein</keyword>
<evidence type="ECO:0000256" key="8">
    <source>
        <dbReference type="SAM" id="MobiDB-lite"/>
    </source>
</evidence>
<name>A0A4S4DKF5_CAMSN</name>
<keyword evidence="4" id="KW-0812">Transmembrane</keyword>
<dbReference type="InterPro" id="IPR052692">
    <property type="entry name" value="DVL_RTFL_polypeptides"/>
</dbReference>
<dbReference type="PANTHER" id="PTHR47596">
    <property type="entry name" value="DVL13"/>
    <property type="match status" value="1"/>
</dbReference>
<dbReference type="Pfam" id="PF08137">
    <property type="entry name" value="DVL"/>
    <property type="match status" value="1"/>
</dbReference>
<proteinExistence type="inferred from homology"/>
<keyword evidence="6" id="KW-0472">Membrane</keyword>
<dbReference type="Proteomes" id="UP000306102">
    <property type="component" value="Unassembled WGS sequence"/>
</dbReference>
<feature type="region of interest" description="Disordered" evidence="8">
    <location>
        <begin position="13"/>
        <end position="95"/>
    </location>
</feature>
<comment type="subcellular location">
    <subcellularLocation>
        <location evidence="1">Cell membrane</location>
        <topology evidence="1">Single-pass membrane protein</topology>
    </subcellularLocation>
</comment>
<dbReference type="EMBL" id="SDRB02010981">
    <property type="protein sequence ID" value="THG03379.1"/>
    <property type="molecule type" value="Genomic_DNA"/>
</dbReference>
<keyword evidence="3" id="KW-1003">Cell membrane</keyword>
<evidence type="ECO:0000256" key="7">
    <source>
        <dbReference type="ARBA" id="ARBA00024340"/>
    </source>
</evidence>
<dbReference type="GO" id="GO:0008285">
    <property type="term" value="P:negative regulation of cell population proliferation"/>
    <property type="evidence" value="ECO:0007669"/>
    <property type="project" value="InterPro"/>
</dbReference>
<evidence type="ECO:0000313" key="9">
    <source>
        <dbReference type="EMBL" id="THG03379.1"/>
    </source>
</evidence>
<evidence type="ECO:0000256" key="3">
    <source>
        <dbReference type="ARBA" id="ARBA00022475"/>
    </source>
</evidence>
<dbReference type="InterPro" id="IPR012552">
    <property type="entry name" value="DVL"/>
</dbReference>
<feature type="compositionally biased region" description="Polar residues" evidence="8">
    <location>
        <begin position="13"/>
        <end position="22"/>
    </location>
</feature>
<feature type="compositionally biased region" description="Low complexity" evidence="8">
    <location>
        <begin position="23"/>
        <end position="41"/>
    </location>
</feature>
<keyword evidence="5" id="KW-1133">Transmembrane helix</keyword>
<gene>
    <name evidence="9" type="ORF">TEA_021925</name>
</gene>
<protein>
    <submittedName>
        <fullName evidence="9">Uncharacterized protein</fullName>
    </submittedName>
</protein>
<dbReference type="PANTHER" id="PTHR47596:SF2">
    <property type="entry name" value="SMALL POLYPEPTIDE DEVIL 9"/>
    <property type="match status" value="1"/>
</dbReference>
<dbReference type="GO" id="GO:0005886">
    <property type="term" value="C:plasma membrane"/>
    <property type="evidence" value="ECO:0007669"/>
    <property type="project" value="UniProtKB-SubCell"/>
</dbReference>
<evidence type="ECO:0000256" key="2">
    <source>
        <dbReference type="ARBA" id="ARBA00022473"/>
    </source>
</evidence>
<feature type="compositionally biased region" description="Low complexity" evidence="8">
    <location>
        <begin position="54"/>
        <end position="94"/>
    </location>
</feature>
<evidence type="ECO:0000256" key="5">
    <source>
        <dbReference type="ARBA" id="ARBA00022989"/>
    </source>
</evidence>
<comment type="similarity">
    <text evidence="7">Belongs to the DVL/RTFL small polypeptides family.</text>
</comment>
<sequence>MDFYYITDNKWNQSKIDSTSPMSSLLRSISQKSTSSKSPLLRSFSHKPSSNNHKPPLSKSSSFKSSSFSRSSSQKSSSSSPPSKSPLSRSSSQKCSEFARKCNSLAKEQRARLYIMKRCVTMLVCWNKNGDC</sequence>
<dbReference type="AlphaFoldDB" id="A0A4S4DKF5"/>
<reference evidence="9 10" key="1">
    <citation type="journal article" date="2018" name="Proc. Natl. Acad. Sci. U.S.A.">
        <title>Draft genome sequence of Camellia sinensis var. sinensis provides insights into the evolution of the tea genome and tea quality.</title>
        <authorList>
            <person name="Wei C."/>
            <person name="Yang H."/>
            <person name="Wang S."/>
            <person name="Zhao J."/>
            <person name="Liu C."/>
            <person name="Gao L."/>
            <person name="Xia E."/>
            <person name="Lu Y."/>
            <person name="Tai Y."/>
            <person name="She G."/>
            <person name="Sun J."/>
            <person name="Cao H."/>
            <person name="Tong W."/>
            <person name="Gao Q."/>
            <person name="Li Y."/>
            <person name="Deng W."/>
            <person name="Jiang X."/>
            <person name="Wang W."/>
            <person name="Chen Q."/>
            <person name="Zhang S."/>
            <person name="Li H."/>
            <person name="Wu J."/>
            <person name="Wang P."/>
            <person name="Li P."/>
            <person name="Shi C."/>
            <person name="Zheng F."/>
            <person name="Jian J."/>
            <person name="Huang B."/>
            <person name="Shan D."/>
            <person name="Shi M."/>
            <person name="Fang C."/>
            <person name="Yue Y."/>
            <person name="Li F."/>
            <person name="Li D."/>
            <person name="Wei S."/>
            <person name="Han B."/>
            <person name="Jiang C."/>
            <person name="Yin Y."/>
            <person name="Xia T."/>
            <person name="Zhang Z."/>
            <person name="Bennetzen J.L."/>
            <person name="Zhao S."/>
            <person name="Wan X."/>
        </authorList>
    </citation>
    <scope>NUCLEOTIDE SEQUENCE [LARGE SCALE GENOMIC DNA]</scope>
    <source>
        <strain evidence="10">cv. Shuchazao</strain>
        <tissue evidence="9">Leaf</tissue>
    </source>
</reference>
<evidence type="ECO:0000256" key="6">
    <source>
        <dbReference type="ARBA" id="ARBA00023136"/>
    </source>
</evidence>
<keyword evidence="10" id="KW-1185">Reference proteome</keyword>
<accession>A0A4S4DKF5</accession>
<evidence type="ECO:0000256" key="1">
    <source>
        <dbReference type="ARBA" id="ARBA00004162"/>
    </source>
</evidence>